<evidence type="ECO:0000313" key="1">
    <source>
        <dbReference type="EMBL" id="AFK34999.1"/>
    </source>
</evidence>
<protein>
    <submittedName>
        <fullName evidence="1">Uncharacterized protein</fullName>
    </submittedName>
</protein>
<dbReference type="EMBL" id="BT135204">
    <property type="protein sequence ID" value="AFK34999.1"/>
    <property type="molecule type" value="mRNA"/>
</dbReference>
<dbReference type="AlphaFoldDB" id="I3S407"/>
<accession>I3S407</accession>
<organism evidence="1">
    <name type="scientific">Medicago truncatula</name>
    <name type="common">Barrel medic</name>
    <name type="synonym">Medicago tribuloides</name>
    <dbReference type="NCBI Taxonomy" id="3880"/>
    <lineage>
        <taxon>Eukaryota</taxon>
        <taxon>Viridiplantae</taxon>
        <taxon>Streptophyta</taxon>
        <taxon>Embryophyta</taxon>
        <taxon>Tracheophyta</taxon>
        <taxon>Spermatophyta</taxon>
        <taxon>Magnoliopsida</taxon>
        <taxon>eudicotyledons</taxon>
        <taxon>Gunneridae</taxon>
        <taxon>Pentapetalae</taxon>
        <taxon>rosids</taxon>
        <taxon>fabids</taxon>
        <taxon>Fabales</taxon>
        <taxon>Fabaceae</taxon>
        <taxon>Papilionoideae</taxon>
        <taxon>50 kb inversion clade</taxon>
        <taxon>NPAAA clade</taxon>
        <taxon>Hologalegina</taxon>
        <taxon>IRL clade</taxon>
        <taxon>Trifolieae</taxon>
        <taxon>Medicago</taxon>
    </lineage>
</organism>
<sequence>MIALWKSSTSVYINHGQKSNLNRDGGSWLIGLNLEMLSGFKPCMMIVHVGCQRL</sequence>
<name>I3S407_MEDTR</name>
<reference evidence="1" key="1">
    <citation type="submission" date="2012-05" db="EMBL/GenBank/DDBJ databases">
        <authorList>
            <person name="Krishnakumar V."/>
            <person name="Cheung F."/>
            <person name="Xiao Y."/>
            <person name="Chan A."/>
            <person name="Moskal W.A."/>
            <person name="Town C.D."/>
        </authorList>
    </citation>
    <scope>NUCLEOTIDE SEQUENCE</scope>
</reference>
<proteinExistence type="evidence at transcript level"/>